<dbReference type="PROSITE" id="PS50222">
    <property type="entry name" value="EF_HAND_2"/>
    <property type="match status" value="2"/>
</dbReference>
<evidence type="ECO:0000256" key="1">
    <source>
        <dbReference type="ARBA" id="ARBA00022837"/>
    </source>
</evidence>
<dbReference type="Gene3D" id="1.10.238.10">
    <property type="entry name" value="EF-hand"/>
    <property type="match status" value="1"/>
</dbReference>
<dbReference type="InterPro" id="IPR018247">
    <property type="entry name" value="EF_Hand_1_Ca_BS"/>
</dbReference>
<dbReference type="SUPFAM" id="SSF47473">
    <property type="entry name" value="EF-hand"/>
    <property type="match status" value="1"/>
</dbReference>
<feature type="domain" description="EF-hand" evidence="3">
    <location>
        <begin position="107"/>
        <end position="142"/>
    </location>
</feature>
<dbReference type="InterPro" id="IPR011992">
    <property type="entry name" value="EF-hand-dom_pair"/>
</dbReference>
<evidence type="ECO:0000259" key="3">
    <source>
        <dbReference type="PROSITE" id="PS50222"/>
    </source>
</evidence>
<dbReference type="PANTHER" id="PTHR46824:SF2">
    <property type="entry name" value="CALCIUM-BINDING PROTEIN CML48-RELATED"/>
    <property type="match status" value="1"/>
</dbReference>
<evidence type="ECO:0000256" key="2">
    <source>
        <dbReference type="SAM" id="MobiDB-lite"/>
    </source>
</evidence>
<feature type="compositionally biased region" description="Polar residues" evidence="2">
    <location>
        <begin position="30"/>
        <end position="41"/>
    </location>
</feature>
<feature type="compositionally biased region" description="Low complexity" evidence="2">
    <location>
        <begin position="19"/>
        <end position="29"/>
    </location>
</feature>
<evidence type="ECO:0000313" key="4">
    <source>
        <dbReference type="EMBL" id="CAK9229790.1"/>
    </source>
</evidence>
<dbReference type="EMBL" id="OZ019898">
    <property type="protein sequence ID" value="CAK9229790.1"/>
    <property type="molecule type" value="Genomic_DNA"/>
</dbReference>
<feature type="domain" description="EF-hand" evidence="3">
    <location>
        <begin position="175"/>
        <end position="210"/>
    </location>
</feature>
<dbReference type="Pfam" id="PF13202">
    <property type="entry name" value="EF-hand_5"/>
    <property type="match status" value="1"/>
</dbReference>
<keyword evidence="5" id="KW-1185">Reference proteome</keyword>
<dbReference type="SMART" id="SM00054">
    <property type="entry name" value="EFh"/>
    <property type="match status" value="2"/>
</dbReference>
<dbReference type="PROSITE" id="PS00018">
    <property type="entry name" value="EF_HAND_1"/>
    <property type="match status" value="2"/>
</dbReference>
<dbReference type="Pfam" id="PF13499">
    <property type="entry name" value="EF-hand_7"/>
    <property type="match status" value="1"/>
</dbReference>
<dbReference type="InterPro" id="IPR044590">
    <property type="entry name" value="CML48/49/50"/>
</dbReference>
<dbReference type="InterPro" id="IPR002048">
    <property type="entry name" value="EF_hand_dom"/>
</dbReference>
<accession>A0ABP0UU51</accession>
<name>A0ABP0UU51_9BRYO</name>
<sequence>MSSLYGNPEIAPPYQRPFQQQSWQQQQQQTPNAGRNGSSYYGQPAPSFYDQQEETQYYHGPQAPSSYYAAQQPYSSSYFPHGQTNGTPYGEQTTYYRQPSRSHFPPGTESEIVRVFEKADLDRSGTIDAMELGRVLSTEYGSFSPRTVRRMLHLYADDKNNTTCIGPAGFVPLWRAIRHWQIVFERFDRDRSGTIERNELQEALLSLGLDIPPQVLHILVSTFDTTGHGRSIQYDNFIECGLIVKGLSEKFMEKDHNYSGFATLDYETFMLMVLPFIVA</sequence>
<dbReference type="Proteomes" id="UP001497512">
    <property type="component" value="Chromosome 6"/>
</dbReference>
<evidence type="ECO:0000313" key="5">
    <source>
        <dbReference type="Proteomes" id="UP001497512"/>
    </source>
</evidence>
<feature type="region of interest" description="Disordered" evidence="2">
    <location>
        <begin position="1"/>
        <end position="47"/>
    </location>
</feature>
<keyword evidence="1" id="KW-0106">Calcium</keyword>
<protein>
    <recommendedName>
        <fullName evidence="3">EF-hand domain-containing protein</fullName>
    </recommendedName>
</protein>
<reference evidence="4" key="1">
    <citation type="submission" date="2024-02" db="EMBL/GenBank/DDBJ databases">
        <authorList>
            <consortium name="ELIXIR-Norway"/>
            <consortium name="Elixir Norway"/>
        </authorList>
    </citation>
    <scope>NUCLEOTIDE SEQUENCE</scope>
</reference>
<dbReference type="PANTHER" id="PTHR46824">
    <property type="entry name" value="CALCIUM-BINDING PROTEIN CML48-RELATED"/>
    <property type="match status" value="1"/>
</dbReference>
<gene>
    <name evidence="4" type="ORF">CSSPTR1EN2_LOCUS19909</name>
</gene>
<dbReference type="CDD" id="cd16180">
    <property type="entry name" value="EFh_PEF_Group_I"/>
    <property type="match status" value="1"/>
</dbReference>
<organism evidence="4 5">
    <name type="scientific">Sphagnum troendelagicum</name>
    <dbReference type="NCBI Taxonomy" id="128251"/>
    <lineage>
        <taxon>Eukaryota</taxon>
        <taxon>Viridiplantae</taxon>
        <taxon>Streptophyta</taxon>
        <taxon>Embryophyta</taxon>
        <taxon>Bryophyta</taxon>
        <taxon>Sphagnophytina</taxon>
        <taxon>Sphagnopsida</taxon>
        <taxon>Sphagnales</taxon>
        <taxon>Sphagnaceae</taxon>
        <taxon>Sphagnum</taxon>
    </lineage>
</organism>
<proteinExistence type="predicted"/>